<evidence type="ECO:0000256" key="5">
    <source>
        <dbReference type="SAM" id="MobiDB-lite"/>
    </source>
</evidence>
<evidence type="ECO:0000259" key="6">
    <source>
        <dbReference type="SMART" id="SM00363"/>
    </source>
</evidence>
<comment type="similarity">
    <text evidence="1">Belongs to the HSP15 family.</text>
</comment>
<keyword evidence="3" id="KW-0238">DNA-binding</keyword>
<dbReference type="Pfam" id="PF01479">
    <property type="entry name" value="S4"/>
    <property type="match status" value="1"/>
</dbReference>
<sequence length="135" mass="14925">MPSSPTPSASASSQRLDRWLWAVRVYKTRSDAAEACRGSAVRLNGNIAKPSSKVRIGDCIVARTKALTRTLHVVGLIENRIGAALVAEYCDDQTPESEHEKAREKRANARVFSHKGSGRPTKKDRRDIEKLISKI</sequence>
<feature type="compositionally biased region" description="Basic and acidic residues" evidence="5">
    <location>
        <begin position="124"/>
        <end position="135"/>
    </location>
</feature>
<evidence type="ECO:0000256" key="2">
    <source>
        <dbReference type="ARBA" id="ARBA00022884"/>
    </source>
</evidence>
<evidence type="ECO:0000313" key="7">
    <source>
        <dbReference type="EMBL" id="WPJ94815.1"/>
    </source>
</evidence>
<dbReference type="InterPro" id="IPR002942">
    <property type="entry name" value="S4_RNA-bd"/>
</dbReference>
<dbReference type="CDD" id="cd00165">
    <property type="entry name" value="S4"/>
    <property type="match status" value="1"/>
</dbReference>
<dbReference type="Proteomes" id="UP001324993">
    <property type="component" value="Chromosome"/>
</dbReference>
<evidence type="ECO:0000256" key="4">
    <source>
        <dbReference type="PROSITE-ProRule" id="PRU00182"/>
    </source>
</evidence>
<name>A0ABZ0RF62_9BACT</name>
<reference evidence="7 8" key="1">
    <citation type="submission" date="2023-11" db="EMBL/GenBank/DDBJ databases">
        <title>Coraliomargarita sp. nov., isolated from marine algae.</title>
        <authorList>
            <person name="Lee J.K."/>
            <person name="Baek J.H."/>
            <person name="Kim J.M."/>
            <person name="Choi D.G."/>
            <person name="Jeon C.O."/>
        </authorList>
    </citation>
    <scope>NUCLEOTIDE SEQUENCE [LARGE SCALE GENOMIC DNA]</scope>
    <source>
        <strain evidence="7 8">J2-16</strain>
    </source>
</reference>
<proteinExistence type="inferred from homology"/>
<protein>
    <submittedName>
        <fullName evidence="7">S4 domain-containing protein</fullName>
    </submittedName>
</protein>
<keyword evidence="2 4" id="KW-0694">RNA-binding</keyword>
<dbReference type="RefSeq" id="WP_319831726.1">
    <property type="nucleotide sequence ID" value="NZ_CP138858.1"/>
</dbReference>
<dbReference type="InterPro" id="IPR036986">
    <property type="entry name" value="S4_RNA-bd_sf"/>
</dbReference>
<dbReference type="EMBL" id="CP138858">
    <property type="protein sequence ID" value="WPJ94815.1"/>
    <property type="molecule type" value="Genomic_DNA"/>
</dbReference>
<feature type="compositionally biased region" description="Basic and acidic residues" evidence="5">
    <location>
        <begin position="96"/>
        <end position="107"/>
    </location>
</feature>
<dbReference type="SUPFAM" id="SSF55174">
    <property type="entry name" value="Alpha-L RNA-binding motif"/>
    <property type="match status" value="1"/>
</dbReference>
<gene>
    <name evidence="7" type="ORF">SH580_15390</name>
</gene>
<dbReference type="SMART" id="SM00363">
    <property type="entry name" value="S4"/>
    <property type="match status" value="1"/>
</dbReference>
<keyword evidence="8" id="KW-1185">Reference proteome</keyword>
<dbReference type="Gene3D" id="3.10.290.10">
    <property type="entry name" value="RNA-binding S4 domain"/>
    <property type="match status" value="1"/>
</dbReference>
<evidence type="ECO:0000256" key="1">
    <source>
        <dbReference type="ARBA" id="ARBA00008396"/>
    </source>
</evidence>
<evidence type="ECO:0000256" key="3">
    <source>
        <dbReference type="ARBA" id="ARBA00023125"/>
    </source>
</evidence>
<accession>A0ABZ0RF62</accession>
<dbReference type="PIRSF" id="PIRSF016821">
    <property type="entry name" value="HSP15"/>
    <property type="match status" value="1"/>
</dbReference>
<dbReference type="InterPro" id="IPR025708">
    <property type="entry name" value="HSP15"/>
</dbReference>
<feature type="domain" description="RNA-binding S4" evidence="6">
    <location>
        <begin position="14"/>
        <end position="81"/>
    </location>
</feature>
<evidence type="ECO:0000313" key="8">
    <source>
        <dbReference type="Proteomes" id="UP001324993"/>
    </source>
</evidence>
<feature type="compositionally biased region" description="Basic residues" evidence="5">
    <location>
        <begin position="112"/>
        <end position="123"/>
    </location>
</feature>
<organism evidence="7 8">
    <name type="scientific">Coraliomargarita algicola</name>
    <dbReference type="NCBI Taxonomy" id="3092156"/>
    <lineage>
        <taxon>Bacteria</taxon>
        <taxon>Pseudomonadati</taxon>
        <taxon>Verrucomicrobiota</taxon>
        <taxon>Opitutia</taxon>
        <taxon>Puniceicoccales</taxon>
        <taxon>Coraliomargaritaceae</taxon>
        <taxon>Coraliomargarita</taxon>
    </lineage>
</organism>
<dbReference type="PROSITE" id="PS50889">
    <property type="entry name" value="S4"/>
    <property type="match status" value="1"/>
</dbReference>
<feature type="region of interest" description="Disordered" evidence="5">
    <location>
        <begin position="92"/>
        <end position="135"/>
    </location>
</feature>